<dbReference type="Pfam" id="PF00534">
    <property type="entry name" value="Glycos_transf_1"/>
    <property type="match status" value="1"/>
</dbReference>
<dbReference type="SUPFAM" id="SSF53756">
    <property type="entry name" value="UDP-Glycosyltransferase/glycogen phosphorylase"/>
    <property type="match status" value="1"/>
</dbReference>
<feature type="domain" description="Glycosyl transferase family 1" evidence="1">
    <location>
        <begin position="201"/>
        <end position="354"/>
    </location>
</feature>
<dbReference type="Pfam" id="PF13579">
    <property type="entry name" value="Glyco_trans_4_4"/>
    <property type="match status" value="1"/>
</dbReference>
<keyword evidence="3" id="KW-0808">Transferase</keyword>
<gene>
    <name evidence="3" type="ORF">GGQ74_002887</name>
</gene>
<evidence type="ECO:0000313" key="3">
    <source>
        <dbReference type="EMBL" id="NJB69190.1"/>
    </source>
</evidence>
<evidence type="ECO:0000259" key="1">
    <source>
        <dbReference type="Pfam" id="PF00534"/>
    </source>
</evidence>
<comment type="caution">
    <text evidence="3">The sequence shown here is derived from an EMBL/GenBank/DDBJ whole genome shotgun (WGS) entry which is preliminary data.</text>
</comment>
<dbReference type="InterPro" id="IPR028098">
    <property type="entry name" value="Glyco_trans_4-like_N"/>
</dbReference>
<dbReference type="EMBL" id="JAATJA010000004">
    <property type="protein sequence ID" value="NJB69190.1"/>
    <property type="molecule type" value="Genomic_DNA"/>
</dbReference>
<sequence length="384" mass="40614">MRILLISHELPPVGGGGANATANLAREMARGGDAVTVLTGRFRGQPAREERDGYAVVRVPVLRRRMDRSSPPEMATFALSAGLRALVGLERPDVAVAFFGFPAGPVAAVLRALRGVPYVVSLRGGDVPGHQPAQLATAHRLLRPALVRLWRSAAAVVAPSHGLAALARRSAPELDVHVVPNGVSCEVFAPPAVSTDEGTALRLLYAGRLGAEKGLGILPSVLARLDGLPWILDIVGDGPERARLRTAFDAAGFDGRVRFRGWLGREAMPDAYRATDVFLFPSSGEGMPNTVLEAMASGLPVVAVRATGTDEVVVDGETGFLCDAGDAMGLARCVDVLAADRGLRLCMGQAARQRAARDFSWRRGAETYAELCRAAVREALPHMA</sequence>
<dbReference type="Gene3D" id="3.40.50.2000">
    <property type="entry name" value="Glycogen Phosphorylase B"/>
    <property type="match status" value="2"/>
</dbReference>
<evidence type="ECO:0000259" key="2">
    <source>
        <dbReference type="Pfam" id="PF13579"/>
    </source>
</evidence>
<dbReference type="RefSeq" id="WP_342448631.1">
    <property type="nucleotide sequence ID" value="NZ_JAATJA010000004.1"/>
</dbReference>
<accession>A0A846QQC9</accession>
<dbReference type="InterPro" id="IPR001296">
    <property type="entry name" value="Glyco_trans_1"/>
</dbReference>
<evidence type="ECO:0000313" key="4">
    <source>
        <dbReference type="Proteomes" id="UP000580856"/>
    </source>
</evidence>
<keyword evidence="4" id="KW-1185">Reference proteome</keyword>
<dbReference type="CDD" id="cd03801">
    <property type="entry name" value="GT4_PimA-like"/>
    <property type="match status" value="1"/>
</dbReference>
<dbReference type="InterPro" id="IPR050194">
    <property type="entry name" value="Glycosyltransferase_grp1"/>
</dbReference>
<feature type="domain" description="Glycosyltransferase subfamily 4-like N-terminal" evidence="2">
    <location>
        <begin position="15"/>
        <end position="182"/>
    </location>
</feature>
<protein>
    <submittedName>
        <fullName evidence="3">Glycosyltransferase involved in cell wall biosynthesis</fullName>
    </submittedName>
</protein>
<dbReference type="Proteomes" id="UP000580856">
    <property type="component" value="Unassembled WGS sequence"/>
</dbReference>
<reference evidence="3 4" key="1">
    <citation type="submission" date="2020-03" db="EMBL/GenBank/DDBJ databases">
        <title>Genomic Encyclopedia of Type Strains, Phase IV (KMG-IV): sequencing the most valuable type-strain genomes for metagenomic binning, comparative biology and taxonomic classification.</title>
        <authorList>
            <person name="Goeker M."/>
        </authorList>
    </citation>
    <scope>NUCLEOTIDE SEQUENCE [LARGE SCALE GENOMIC DNA]</scope>
    <source>
        <strain evidence="3 4">DSM 24233</strain>
    </source>
</reference>
<name>A0A846QQC9_9BACT</name>
<proteinExistence type="predicted"/>
<dbReference type="PANTHER" id="PTHR45947">
    <property type="entry name" value="SULFOQUINOVOSYL TRANSFERASE SQD2"/>
    <property type="match status" value="1"/>
</dbReference>
<dbReference type="PANTHER" id="PTHR45947:SF3">
    <property type="entry name" value="SULFOQUINOVOSYL TRANSFERASE SQD2"/>
    <property type="match status" value="1"/>
</dbReference>
<dbReference type="AlphaFoldDB" id="A0A846QQC9"/>
<organism evidence="3 4">
    <name type="scientific">Desulfobaculum xiamenense</name>
    <dbReference type="NCBI Taxonomy" id="995050"/>
    <lineage>
        <taxon>Bacteria</taxon>
        <taxon>Pseudomonadati</taxon>
        <taxon>Thermodesulfobacteriota</taxon>
        <taxon>Desulfovibrionia</taxon>
        <taxon>Desulfovibrionales</taxon>
        <taxon>Desulfovibrionaceae</taxon>
        <taxon>Desulfobaculum</taxon>
    </lineage>
</organism>
<dbReference type="GO" id="GO:0016757">
    <property type="term" value="F:glycosyltransferase activity"/>
    <property type="evidence" value="ECO:0007669"/>
    <property type="project" value="UniProtKB-ARBA"/>
</dbReference>